<evidence type="ECO:0000313" key="4">
    <source>
        <dbReference type="Proteomes" id="UP000256328"/>
    </source>
</evidence>
<dbReference type="PANTHER" id="PTHR46494">
    <property type="entry name" value="CORA FAMILY METAL ION TRANSPORTER (EUROFUNG)"/>
    <property type="match status" value="1"/>
</dbReference>
<dbReference type="EMBL" id="PDLN01000001">
    <property type="protein sequence ID" value="RDW94480.1"/>
    <property type="molecule type" value="Genomic_DNA"/>
</dbReference>
<feature type="transmembrane region" description="Helical" evidence="2">
    <location>
        <begin position="471"/>
        <end position="489"/>
    </location>
</feature>
<organism evidence="3 4">
    <name type="scientific">Coleophoma crateriformis</name>
    <dbReference type="NCBI Taxonomy" id="565419"/>
    <lineage>
        <taxon>Eukaryota</taxon>
        <taxon>Fungi</taxon>
        <taxon>Dikarya</taxon>
        <taxon>Ascomycota</taxon>
        <taxon>Pezizomycotina</taxon>
        <taxon>Leotiomycetes</taxon>
        <taxon>Helotiales</taxon>
        <taxon>Dermateaceae</taxon>
        <taxon>Coleophoma</taxon>
    </lineage>
</organism>
<keyword evidence="2" id="KW-0472">Membrane</keyword>
<keyword evidence="4" id="KW-1185">Reference proteome</keyword>
<name>A0A3D8T7G3_9HELO</name>
<dbReference type="PANTHER" id="PTHR46494:SF1">
    <property type="entry name" value="CORA FAMILY METAL ION TRANSPORTER (EUROFUNG)"/>
    <property type="match status" value="1"/>
</dbReference>
<dbReference type="Proteomes" id="UP000256328">
    <property type="component" value="Unassembled WGS sequence"/>
</dbReference>
<gene>
    <name evidence="3" type="ORF">BP5796_00243</name>
</gene>
<dbReference type="Gene3D" id="1.20.58.340">
    <property type="entry name" value="Magnesium transport protein CorA, transmembrane region"/>
    <property type="match status" value="1"/>
</dbReference>
<reference evidence="3 4" key="1">
    <citation type="journal article" date="2018" name="IMA Fungus">
        <title>IMA Genome-F 9: Draft genome sequence of Annulohypoxylon stygium, Aspergillus mulundensis, Berkeleyomyces basicola (syn. Thielaviopsis basicola), Ceratocystis smalleyi, two Cercospora beticola strains, Coleophoma cylindrospora, Fusarium fracticaudum, Phialophora cf. hyalina, and Morchella septimelata.</title>
        <authorList>
            <person name="Wingfield B.D."/>
            <person name="Bills G.F."/>
            <person name="Dong Y."/>
            <person name="Huang W."/>
            <person name="Nel W.J."/>
            <person name="Swalarsk-Parry B.S."/>
            <person name="Vaghefi N."/>
            <person name="Wilken P.M."/>
            <person name="An Z."/>
            <person name="de Beer Z.W."/>
            <person name="De Vos L."/>
            <person name="Chen L."/>
            <person name="Duong T.A."/>
            <person name="Gao Y."/>
            <person name="Hammerbacher A."/>
            <person name="Kikkert J.R."/>
            <person name="Li Y."/>
            <person name="Li H."/>
            <person name="Li K."/>
            <person name="Li Q."/>
            <person name="Liu X."/>
            <person name="Ma X."/>
            <person name="Naidoo K."/>
            <person name="Pethybridge S.J."/>
            <person name="Sun J."/>
            <person name="Steenkamp E.T."/>
            <person name="van der Nest M.A."/>
            <person name="van Wyk S."/>
            <person name="Wingfield M.J."/>
            <person name="Xiong C."/>
            <person name="Yue Q."/>
            <person name="Zhang X."/>
        </authorList>
    </citation>
    <scope>NUCLEOTIDE SEQUENCE [LARGE SCALE GENOMIC DNA]</scope>
    <source>
        <strain evidence="3 4">BP5796</strain>
    </source>
</reference>
<comment type="caution">
    <text evidence="3">The sequence shown here is derived from an EMBL/GenBank/DDBJ whole genome shotgun (WGS) entry which is preliminary data.</text>
</comment>
<evidence type="ECO:0000313" key="3">
    <source>
        <dbReference type="EMBL" id="RDW94480.1"/>
    </source>
</evidence>
<keyword evidence="2" id="KW-0812">Transmembrane</keyword>
<evidence type="ECO:0000256" key="1">
    <source>
        <dbReference type="ARBA" id="ARBA00004651"/>
    </source>
</evidence>
<dbReference type="GO" id="GO:0050897">
    <property type="term" value="F:cobalt ion binding"/>
    <property type="evidence" value="ECO:0007669"/>
    <property type="project" value="TreeGrafter"/>
</dbReference>
<feature type="transmembrane region" description="Helical" evidence="2">
    <location>
        <begin position="437"/>
        <end position="459"/>
    </location>
</feature>
<evidence type="ECO:0008006" key="5">
    <source>
        <dbReference type="Google" id="ProtNLM"/>
    </source>
</evidence>
<sequence>MAPVPHRFRNFDDQAVFEDSQERATKETTRNFVVEFGKNEAQVAFDLDANHIADLLKTERSLERPVRWINIWAPNQQVDTVEVLGFHYKFSPRLQAIIRTVPEPSHPAKDLKVEHRFRAKTFPKNDPEVAEKSIDLPTTAIPTRIRSVNTSHYEIARQMVSYQSVDVGAHFLCIGANWMHQAPKPKSKDDESIVPVDAHRRLWSWLILCDDRDTVISFHEDPGVVGDVTETHLLRGNVLSVFCQLSQHGHEGADPVSMQSVRQALPESASYNAGIEGASNLFYYLFDDWRAVYASLSRFHKRLEALQTSIFGNLTKKSNSTPDMSIIPSLHMLGRDIRVRQHLYEGYFNLIQRILGPSDKSVHESVTYSAMQGHNGVVVAPSAHQRFERLGDRLQLLILSEMREFLVEKDALISTYFNINAQKDSEATARLTRSATLLAKLSVLFLPVSLMTGYFSVQINDLAGVYTARDYWSAFAVIMSISFISIFLLSKSLMWITETLEAWVKSTTKYCKKAVIGRRPEIDVEEEDE</sequence>
<dbReference type="GO" id="GO:0015087">
    <property type="term" value="F:cobalt ion transmembrane transporter activity"/>
    <property type="evidence" value="ECO:0007669"/>
    <property type="project" value="TreeGrafter"/>
</dbReference>
<proteinExistence type="predicted"/>
<keyword evidence="2" id="KW-1133">Transmembrane helix</keyword>
<dbReference type="OrthoDB" id="5430812at2759"/>
<dbReference type="GO" id="GO:0005886">
    <property type="term" value="C:plasma membrane"/>
    <property type="evidence" value="ECO:0007669"/>
    <property type="project" value="UniProtKB-SubCell"/>
</dbReference>
<dbReference type="GO" id="GO:0015095">
    <property type="term" value="F:magnesium ion transmembrane transporter activity"/>
    <property type="evidence" value="ECO:0007669"/>
    <property type="project" value="TreeGrafter"/>
</dbReference>
<evidence type="ECO:0000256" key="2">
    <source>
        <dbReference type="SAM" id="Phobius"/>
    </source>
</evidence>
<dbReference type="GO" id="GO:0000287">
    <property type="term" value="F:magnesium ion binding"/>
    <property type="evidence" value="ECO:0007669"/>
    <property type="project" value="TreeGrafter"/>
</dbReference>
<dbReference type="AlphaFoldDB" id="A0A3D8T7G3"/>
<accession>A0A3D8T7G3</accession>
<protein>
    <recommendedName>
        <fullName evidence="5">ADP-ribosylation factor</fullName>
    </recommendedName>
</protein>
<comment type="subcellular location">
    <subcellularLocation>
        <location evidence="1">Cell membrane</location>
        <topology evidence="1">Multi-pass membrane protein</topology>
    </subcellularLocation>
</comment>